<keyword evidence="2" id="KW-1185">Reference proteome</keyword>
<dbReference type="KEGG" id="rdp:RD2015_2576"/>
<dbReference type="Proteomes" id="UP000060699">
    <property type="component" value="Chromosome"/>
</dbReference>
<accession>A0A0U2U4B4</accession>
<evidence type="ECO:0000313" key="2">
    <source>
        <dbReference type="Proteomes" id="UP000060699"/>
    </source>
</evidence>
<protein>
    <submittedName>
        <fullName evidence="1">Uncharacterized protein</fullName>
    </submittedName>
</protein>
<sequence precursor="true">MQALCAKAGWLSLVTGALLVVSAPAQAGKLLLSGGAYEDGNTDLFVNGLRKATGRDTAFVPNINSTSNCGTDWAITVCPRIAVITAAKDSYATGLDAFQNDIPASGSSPLKRGYYNLFQTHGFSPKFITAHVDNYGVHASASTPQGQANMAILQQADAVWFAGGDQAKIIRTFLNDSGADSGIAAALRSRWSNGNGNIVIAGDSAGNHALNVTMHASGVSYGYLYFGADLPNTPVTQWQNLMDTRDGTTALRALENGATMKALGFLPAGILSDTHFDSRSGRLGRLAAALRDLNVQQGLGVDENTAVLVDTAAQTATVYGANTLTIVDTAAASVQVGTFYKVNGLRVSLLTAGDRYNWSSKVVTSSKAAITSPYYSTYFDSGDIFAALQTSKSLTRLVDQTPTTNVGTAPVPSYSTGPSYPSGAPTIKLRFTRDASTKGYYSGGRYTVDKAKVDIY</sequence>
<dbReference type="PANTHER" id="PTHR36175:SF1">
    <property type="entry name" value="CYANOPHYCINASE"/>
    <property type="match status" value="1"/>
</dbReference>
<dbReference type="InterPro" id="IPR029062">
    <property type="entry name" value="Class_I_gatase-like"/>
</dbReference>
<dbReference type="PANTHER" id="PTHR36175">
    <property type="entry name" value="CYANOPHYCINASE"/>
    <property type="match status" value="1"/>
</dbReference>
<dbReference type="EMBL" id="CP013729">
    <property type="protein sequence ID" value="ALV07041.1"/>
    <property type="molecule type" value="Genomic_DNA"/>
</dbReference>
<dbReference type="RefSeq" id="WP_058935223.1">
    <property type="nucleotide sequence ID" value="NZ_CP013729.1"/>
</dbReference>
<proteinExistence type="predicted"/>
<name>A0A0U2U4B4_9BURK</name>
<reference evidence="1 2" key="1">
    <citation type="submission" date="2015-12" db="EMBL/GenBank/DDBJ databases">
        <title>Complete genome of Roseateles depolymerans KCTC 42856.</title>
        <authorList>
            <person name="Kim K.M."/>
        </authorList>
    </citation>
    <scope>NUCLEOTIDE SEQUENCE [LARGE SCALE GENOMIC DNA]</scope>
    <source>
        <strain evidence="1 2">KCTC 42856</strain>
    </source>
</reference>
<dbReference type="OrthoDB" id="9799980at2"/>
<dbReference type="SUPFAM" id="SSF52317">
    <property type="entry name" value="Class I glutamine amidotransferase-like"/>
    <property type="match status" value="1"/>
</dbReference>
<dbReference type="AlphaFoldDB" id="A0A0U2U4B4"/>
<dbReference type="STRING" id="76731.RD2015_2576"/>
<gene>
    <name evidence="1" type="ORF">RD2015_2576</name>
</gene>
<organism evidence="1 2">
    <name type="scientific">Roseateles depolymerans</name>
    <dbReference type="NCBI Taxonomy" id="76731"/>
    <lineage>
        <taxon>Bacteria</taxon>
        <taxon>Pseudomonadati</taxon>
        <taxon>Pseudomonadota</taxon>
        <taxon>Betaproteobacteria</taxon>
        <taxon>Burkholderiales</taxon>
        <taxon>Sphaerotilaceae</taxon>
        <taxon>Roseateles</taxon>
    </lineage>
</organism>
<evidence type="ECO:0000313" key="1">
    <source>
        <dbReference type="EMBL" id="ALV07041.1"/>
    </source>
</evidence>
<dbReference type="Gene3D" id="3.40.50.880">
    <property type="match status" value="1"/>
</dbReference>